<feature type="domain" description="ABC transporter" evidence="4">
    <location>
        <begin position="4"/>
        <end position="236"/>
    </location>
</feature>
<dbReference type="GO" id="GO:0042941">
    <property type="term" value="P:D-alanine transmembrane transport"/>
    <property type="evidence" value="ECO:0007669"/>
    <property type="project" value="TreeGrafter"/>
</dbReference>
<dbReference type="InterPro" id="IPR027417">
    <property type="entry name" value="P-loop_NTPase"/>
</dbReference>
<keyword evidence="3" id="KW-0067">ATP-binding</keyword>
<dbReference type="SMART" id="SM00382">
    <property type="entry name" value="AAA"/>
    <property type="match status" value="1"/>
</dbReference>
<dbReference type="GO" id="GO:0015192">
    <property type="term" value="F:L-phenylalanine transmembrane transporter activity"/>
    <property type="evidence" value="ECO:0007669"/>
    <property type="project" value="TreeGrafter"/>
</dbReference>
<keyword evidence="6" id="KW-1185">Reference proteome</keyword>
<dbReference type="PROSITE" id="PS50893">
    <property type="entry name" value="ABC_TRANSPORTER_2"/>
    <property type="match status" value="1"/>
</dbReference>
<evidence type="ECO:0000259" key="4">
    <source>
        <dbReference type="PROSITE" id="PS50893"/>
    </source>
</evidence>
<evidence type="ECO:0000256" key="2">
    <source>
        <dbReference type="ARBA" id="ARBA00022741"/>
    </source>
</evidence>
<dbReference type="PANTHER" id="PTHR45772">
    <property type="entry name" value="CONSERVED COMPONENT OF ABC TRANSPORTER FOR NATURAL AMINO ACIDS-RELATED"/>
    <property type="match status" value="1"/>
</dbReference>
<dbReference type="InterPro" id="IPR003439">
    <property type="entry name" value="ABC_transporter-like_ATP-bd"/>
</dbReference>
<dbReference type="eggNOG" id="COG0411">
    <property type="taxonomic scope" value="Bacteria"/>
</dbReference>
<evidence type="ECO:0000256" key="3">
    <source>
        <dbReference type="ARBA" id="ARBA00022840"/>
    </source>
</evidence>
<dbReference type="GO" id="GO:1903805">
    <property type="term" value="P:L-valine import across plasma membrane"/>
    <property type="evidence" value="ECO:0007669"/>
    <property type="project" value="TreeGrafter"/>
</dbReference>
<dbReference type="InterPro" id="IPR032823">
    <property type="entry name" value="BCA_ABC_TP_C"/>
</dbReference>
<reference evidence="5" key="1">
    <citation type="journal article" date="2015" name="PeerJ">
        <title>First genomic representation of candidate bacterial phylum KSB3 points to enhanced environmental sensing as a trigger of wastewater bulking.</title>
        <authorList>
            <person name="Sekiguchi Y."/>
            <person name="Ohashi A."/>
            <person name="Parks D.H."/>
            <person name="Yamauchi T."/>
            <person name="Tyson G.W."/>
            <person name="Hugenholtz P."/>
        </authorList>
    </citation>
    <scope>NUCLEOTIDE SEQUENCE [LARGE SCALE GENOMIC DNA]</scope>
</reference>
<dbReference type="CDD" id="cd03219">
    <property type="entry name" value="ABC_Mj1267_LivG_branched"/>
    <property type="match status" value="1"/>
</dbReference>
<dbReference type="InterPro" id="IPR051120">
    <property type="entry name" value="ABC_AA/LPS_Transport"/>
</dbReference>
<dbReference type="SUPFAM" id="SSF52540">
    <property type="entry name" value="P-loop containing nucleoside triphosphate hydrolases"/>
    <property type="match status" value="1"/>
</dbReference>
<dbReference type="Proteomes" id="UP000030661">
    <property type="component" value="Unassembled WGS sequence"/>
</dbReference>
<dbReference type="Pfam" id="PF12399">
    <property type="entry name" value="BCA_ABC_TP_C"/>
    <property type="match status" value="1"/>
</dbReference>
<proteinExistence type="predicted"/>
<dbReference type="GO" id="GO:0016887">
    <property type="term" value="F:ATP hydrolysis activity"/>
    <property type="evidence" value="ECO:0007669"/>
    <property type="project" value="InterPro"/>
</dbReference>
<dbReference type="EMBL" id="DF820470">
    <property type="protein sequence ID" value="GAK59494.1"/>
    <property type="molecule type" value="Genomic_DNA"/>
</dbReference>
<gene>
    <name evidence="5" type="ORF">U27_06479</name>
</gene>
<dbReference type="GO" id="GO:0005304">
    <property type="term" value="F:L-valine transmembrane transporter activity"/>
    <property type="evidence" value="ECO:0007669"/>
    <property type="project" value="TreeGrafter"/>
</dbReference>
<evidence type="ECO:0000313" key="5">
    <source>
        <dbReference type="EMBL" id="GAK59494.1"/>
    </source>
</evidence>
<dbReference type="GO" id="GO:0005524">
    <property type="term" value="F:ATP binding"/>
    <property type="evidence" value="ECO:0007669"/>
    <property type="project" value="UniProtKB-KW"/>
</dbReference>
<dbReference type="STRING" id="1499967.U27_06479"/>
<dbReference type="GO" id="GO:1903806">
    <property type="term" value="P:L-isoleucine import across plasma membrane"/>
    <property type="evidence" value="ECO:0007669"/>
    <property type="project" value="TreeGrafter"/>
</dbReference>
<keyword evidence="1" id="KW-0813">Transport</keyword>
<accession>A0A081C4I9</accession>
<dbReference type="Pfam" id="PF00005">
    <property type="entry name" value="ABC_tran"/>
    <property type="match status" value="1"/>
</dbReference>
<keyword evidence="2" id="KW-0547">Nucleotide-binding</keyword>
<dbReference type="AlphaFoldDB" id="A0A081C4I9"/>
<dbReference type="InterPro" id="IPR003593">
    <property type="entry name" value="AAA+_ATPase"/>
</dbReference>
<dbReference type="HOGENOM" id="CLU_000604_1_2_0"/>
<organism evidence="5">
    <name type="scientific">Vecturithrix granuli</name>
    <dbReference type="NCBI Taxonomy" id="1499967"/>
    <lineage>
        <taxon>Bacteria</taxon>
        <taxon>Candidatus Moduliflexota</taxon>
        <taxon>Candidatus Vecturitrichia</taxon>
        <taxon>Candidatus Vecturitrichales</taxon>
        <taxon>Candidatus Vecturitrichaceae</taxon>
        <taxon>Candidatus Vecturithrix</taxon>
    </lineage>
</organism>
<dbReference type="PANTHER" id="PTHR45772:SF7">
    <property type="entry name" value="AMINO ACID ABC TRANSPORTER ATP-BINDING PROTEIN"/>
    <property type="match status" value="1"/>
</dbReference>
<protein>
    <submittedName>
        <fullName evidence="5">LivG3 protein</fullName>
    </submittedName>
</protein>
<dbReference type="GO" id="GO:0015808">
    <property type="term" value="P:L-alanine transport"/>
    <property type="evidence" value="ECO:0007669"/>
    <property type="project" value="TreeGrafter"/>
</dbReference>
<sequence length="252" mass="27592">MPLLEVQHLTMKFGSLVANNDVSFYIDPGQIVGLIGPNGAGKTTLFNCISGFYHPSSGKIVFDDKDVTTFSAYQIARLGAVRTFQVVKPLKEMTVLDNVLVGAFLREKQTGKAIEIADQCLDACHLGEFRNSLAGSLPIGFKKRLEMARTLATGPKLMMLDEAMAGLTSTEIKEAVRLIQKIRDSGVTLLVVEHIMEAIMPIADKVVVLEGGNKIAEGPPREIIEDEQVIKAYLGEKFSQRLKTTGIKNKQE</sequence>
<evidence type="ECO:0000313" key="6">
    <source>
        <dbReference type="Proteomes" id="UP000030661"/>
    </source>
</evidence>
<evidence type="ECO:0000256" key="1">
    <source>
        <dbReference type="ARBA" id="ARBA00022448"/>
    </source>
</evidence>
<dbReference type="Gene3D" id="3.40.50.300">
    <property type="entry name" value="P-loop containing nucleotide triphosphate hydrolases"/>
    <property type="match status" value="1"/>
</dbReference>
<name>A0A081C4I9_VECG1</name>
<dbReference type="GO" id="GO:0015188">
    <property type="term" value="F:L-isoleucine transmembrane transporter activity"/>
    <property type="evidence" value="ECO:0007669"/>
    <property type="project" value="TreeGrafter"/>
</dbReference>
<dbReference type="GO" id="GO:0005886">
    <property type="term" value="C:plasma membrane"/>
    <property type="evidence" value="ECO:0007669"/>
    <property type="project" value="TreeGrafter"/>
</dbReference>